<sequence length="352" mass="39443">MGSADIVPGVSGGTMALITGIYHRLIYAIKSVDSKTAKHLFTLRFNKLFEYFHWKFLLLLFTGILLAIIFFTRIVPLQVYMFTHPELVYGLFFGLILGSVFLLIAELDKTHRNAKALLPLLLGSAIGFWVVTLVPAETPETFWYVFISGAVAICAMILPGISGSYILLIFRKYDYVLSQLGAIGSAETGQALINILPFVIGAVTGLILFSRVLSWLLNRYYAVTLLILIGFLIGSLYVIWPYQDRDFEEVVRSTEIVSLDSSLVRELKDREGVPNQPEFQRLGDQVEAEDGEMMIEVETVSRKLISSKPYFPTNELTESDREVNRTEGVVGMGLGFLLIIGIAFLRKRSPNH</sequence>
<dbReference type="AlphaFoldDB" id="A0A2N0VFJ6"/>
<protein>
    <submittedName>
        <fullName evidence="2">DUF368 domain-containing protein</fullName>
    </submittedName>
</protein>
<gene>
    <name evidence="2" type="ORF">CWD77_12805</name>
</gene>
<dbReference type="EMBL" id="PISP01000004">
    <property type="protein sequence ID" value="PKD42966.1"/>
    <property type="molecule type" value="Genomic_DNA"/>
</dbReference>
<comment type="caution">
    <text evidence="2">The sequence shown here is derived from an EMBL/GenBank/DDBJ whole genome shotgun (WGS) entry which is preliminary data.</text>
</comment>
<dbReference type="PANTHER" id="PTHR37308">
    <property type="entry name" value="INTEGRAL MEMBRANE PROTEIN"/>
    <property type="match status" value="1"/>
</dbReference>
<keyword evidence="3" id="KW-1185">Reference proteome</keyword>
<feature type="transmembrane region" description="Helical" evidence="1">
    <location>
        <begin position="220"/>
        <end position="240"/>
    </location>
</feature>
<keyword evidence="1" id="KW-0472">Membrane</keyword>
<keyword evidence="1" id="KW-1133">Transmembrane helix</keyword>
<keyword evidence="1" id="KW-0812">Transmembrane</keyword>
<dbReference type="PANTHER" id="PTHR37308:SF1">
    <property type="entry name" value="POLYPRENYL-PHOSPHATE TRANSPORTER"/>
    <property type="match status" value="1"/>
</dbReference>
<feature type="transmembrane region" description="Helical" evidence="1">
    <location>
        <begin position="48"/>
        <end position="75"/>
    </location>
</feature>
<dbReference type="RefSeq" id="WP_101074019.1">
    <property type="nucleotide sequence ID" value="NZ_PISP01000004.1"/>
</dbReference>
<feature type="transmembrane region" description="Helical" evidence="1">
    <location>
        <begin position="87"/>
        <end position="105"/>
    </location>
</feature>
<feature type="transmembrane region" description="Helical" evidence="1">
    <location>
        <begin position="142"/>
        <end position="170"/>
    </location>
</feature>
<reference evidence="2 3" key="1">
    <citation type="submission" date="2017-11" db="EMBL/GenBank/DDBJ databases">
        <title>Rhodohalobacter 15182 sp. nov., isolated from a salt lake.</title>
        <authorList>
            <person name="Han S."/>
        </authorList>
    </citation>
    <scope>NUCLEOTIDE SEQUENCE [LARGE SCALE GENOMIC DNA]</scope>
    <source>
        <strain evidence="2 3">15182</strain>
    </source>
</reference>
<proteinExistence type="predicted"/>
<evidence type="ECO:0000313" key="2">
    <source>
        <dbReference type="EMBL" id="PKD42966.1"/>
    </source>
</evidence>
<dbReference type="Proteomes" id="UP000233398">
    <property type="component" value="Unassembled WGS sequence"/>
</dbReference>
<feature type="transmembrane region" description="Helical" evidence="1">
    <location>
        <begin position="6"/>
        <end position="27"/>
    </location>
</feature>
<organism evidence="2 3">
    <name type="scientific">Rhodohalobacter barkolensis</name>
    <dbReference type="NCBI Taxonomy" id="2053187"/>
    <lineage>
        <taxon>Bacteria</taxon>
        <taxon>Pseudomonadati</taxon>
        <taxon>Balneolota</taxon>
        <taxon>Balneolia</taxon>
        <taxon>Balneolales</taxon>
        <taxon>Balneolaceae</taxon>
        <taxon>Rhodohalobacter</taxon>
    </lineage>
</organism>
<dbReference type="OrthoDB" id="9793746at2"/>
<evidence type="ECO:0000256" key="1">
    <source>
        <dbReference type="SAM" id="Phobius"/>
    </source>
</evidence>
<feature type="transmembrane region" description="Helical" evidence="1">
    <location>
        <begin position="328"/>
        <end position="345"/>
    </location>
</feature>
<dbReference type="InterPro" id="IPR007163">
    <property type="entry name" value="VCA0040-like"/>
</dbReference>
<evidence type="ECO:0000313" key="3">
    <source>
        <dbReference type="Proteomes" id="UP000233398"/>
    </source>
</evidence>
<feature type="transmembrane region" description="Helical" evidence="1">
    <location>
        <begin position="191"/>
        <end position="214"/>
    </location>
</feature>
<feature type="transmembrane region" description="Helical" evidence="1">
    <location>
        <begin position="117"/>
        <end position="136"/>
    </location>
</feature>
<name>A0A2N0VFJ6_9BACT</name>
<accession>A0A2N0VFJ6</accession>
<dbReference type="Pfam" id="PF04018">
    <property type="entry name" value="VCA0040-like"/>
    <property type="match status" value="1"/>
</dbReference>